<evidence type="ECO:0000256" key="7">
    <source>
        <dbReference type="ARBA" id="ARBA00023136"/>
    </source>
</evidence>
<keyword evidence="3" id="KW-1003">Cell membrane</keyword>
<evidence type="ECO:0000313" key="12">
    <source>
        <dbReference type="Proteomes" id="UP000008312"/>
    </source>
</evidence>
<keyword evidence="12" id="KW-1185">Reference proteome</keyword>
<feature type="transmembrane region" description="Helical" evidence="9">
    <location>
        <begin position="95"/>
        <end position="116"/>
    </location>
</feature>
<dbReference type="GO" id="GO:0009401">
    <property type="term" value="P:phosphoenolpyruvate-dependent sugar phosphotransferase system"/>
    <property type="evidence" value="ECO:0007669"/>
    <property type="project" value="InterPro"/>
</dbReference>
<evidence type="ECO:0000256" key="3">
    <source>
        <dbReference type="ARBA" id="ARBA00022475"/>
    </source>
</evidence>
<dbReference type="InParanoid" id="D8M008"/>
<feature type="domain" description="Phosphotransferase system EIIC" evidence="10">
    <location>
        <begin position="64"/>
        <end position="403"/>
    </location>
</feature>
<organism evidence="11">
    <name type="scientific">Blastocystis hominis</name>
    <dbReference type="NCBI Taxonomy" id="12968"/>
    <lineage>
        <taxon>Eukaryota</taxon>
        <taxon>Sar</taxon>
        <taxon>Stramenopiles</taxon>
        <taxon>Bigyra</taxon>
        <taxon>Opalozoa</taxon>
        <taxon>Opalinata</taxon>
        <taxon>Blastocystidae</taxon>
        <taxon>Blastocystis</taxon>
    </lineage>
</organism>
<keyword evidence="5 9" id="KW-0812">Transmembrane</keyword>
<keyword evidence="6 9" id="KW-1133">Transmembrane helix</keyword>
<evidence type="ECO:0000256" key="2">
    <source>
        <dbReference type="ARBA" id="ARBA00022448"/>
    </source>
</evidence>
<evidence type="ECO:0000256" key="8">
    <source>
        <dbReference type="SAM" id="MobiDB-lite"/>
    </source>
</evidence>
<feature type="transmembrane region" description="Helical" evidence="9">
    <location>
        <begin position="128"/>
        <end position="146"/>
    </location>
</feature>
<feature type="transmembrane region" description="Helical" evidence="9">
    <location>
        <begin position="369"/>
        <end position="388"/>
    </location>
</feature>
<feature type="transmembrane region" description="Helical" evidence="9">
    <location>
        <begin position="255"/>
        <end position="282"/>
    </location>
</feature>
<keyword evidence="4" id="KW-0762">Sugar transport</keyword>
<comment type="subcellular location">
    <subcellularLocation>
        <location evidence="1">Cell membrane</location>
        <topology evidence="1">Multi-pass membrane protein</topology>
    </subcellularLocation>
</comment>
<keyword evidence="7 9" id="KW-0472">Membrane</keyword>
<dbReference type="AlphaFoldDB" id="D8M008"/>
<proteinExistence type="predicted"/>
<dbReference type="OrthoDB" id="198394at2759"/>
<feature type="transmembrane region" description="Helical" evidence="9">
    <location>
        <begin position="340"/>
        <end position="357"/>
    </location>
</feature>
<evidence type="ECO:0000256" key="6">
    <source>
        <dbReference type="ARBA" id="ARBA00022989"/>
    </source>
</evidence>
<evidence type="ECO:0000256" key="4">
    <source>
        <dbReference type="ARBA" id="ARBA00022597"/>
    </source>
</evidence>
<dbReference type="RefSeq" id="XP_012895445.1">
    <property type="nucleotide sequence ID" value="XM_013039991.1"/>
</dbReference>
<evidence type="ECO:0000256" key="1">
    <source>
        <dbReference type="ARBA" id="ARBA00004651"/>
    </source>
</evidence>
<feature type="region of interest" description="Disordered" evidence="8">
    <location>
        <begin position="19"/>
        <end position="45"/>
    </location>
</feature>
<evidence type="ECO:0000313" key="11">
    <source>
        <dbReference type="EMBL" id="CBK21397.2"/>
    </source>
</evidence>
<evidence type="ECO:0000256" key="5">
    <source>
        <dbReference type="ARBA" id="ARBA00022692"/>
    </source>
</evidence>
<protein>
    <recommendedName>
        <fullName evidence="10">Phosphotransferase system EIIC domain-containing protein</fullName>
    </recommendedName>
</protein>
<evidence type="ECO:0000256" key="9">
    <source>
        <dbReference type="SAM" id="Phobius"/>
    </source>
</evidence>
<keyword evidence="2" id="KW-0813">Transport</keyword>
<gene>
    <name evidence="11" type="ORF">GSBLH_T00001568001</name>
</gene>
<reference evidence="11" key="1">
    <citation type="submission" date="2010-02" db="EMBL/GenBank/DDBJ databases">
        <title>Sequencing and annotation of the Blastocystis hominis genome.</title>
        <authorList>
            <person name="Wincker P."/>
        </authorList>
    </citation>
    <scope>NUCLEOTIDE SEQUENCE</scope>
    <source>
        <strain evidence="11">Singapore isolate B</strain>
    </source>
</reference>
<dbReference type="GO" id="GO:0008982">
    <property type="term" value="F:protein-N(PI)-phosphohistidine-sugar phosphotransferase activity"/>
    <property type="evidence" value="ECO:0007669"/>
    <property type="project" value="InterPro"/>
</dbReference>
<dbReference type="Proteomes" id="UP000008312">
    <property type="component" value="Unassembled WGS sequence"/>
</dbReference>
<dbReference type="Pfam" id="PF13303">
    <property type="entry name" value="PTS_EIIC_2"/>
    <property type="match status" value="1"/>
</dbReference>
<feature type="transmembrane region" description="Helical" evidence="9">
    <location>
        <begin position="61"/>
        <end position="83"/>
    </location>
</feature>
<dbReference type="InterPro" id="IPR003352">
    <property type="entry name" value="PTS_EIIC"/>
</dbReference>
<sequence length="407" mass="41515">MSQEVELKSVTVQSDVQITPVEQKQESPAVVAPAAPETEKEEKEAKVEKKPNCCKAFCKRWFIDAFGGMALGLFCTLIAGLILKQIGSIFGTGNVVGAFFTNIGTIASVLMGCGIGAGIGHALGSPRLVIFCAIVNGFVGANASGLVNNSLFVDGKLVLSGGGDPISAYIAAIIAVELGNLIAGKTSIDILIVPLVCLITGSLSAYLFGPPVGVVLASIGAFIEKVTTLQPVLMGIVVAVVMGVLLTLPTSSAAIGISIGMTGISAGAASAGCACQMVGFAVSSFRENRWGGLIAQGLGTSMLQIPNLVKAPQIFIPPIVASIVSGPISAAVFKLKCNPAGSGMGTSGLVGVLMTYSESYAELGVGKTIAGIVVCFVLIPAVVSLAVSEFMRKKGWIKMGDMTIVSK</sequence>
<dbReference type="GO" id="GO:0005886">
    <property type="term" value="C:plasma membrane"/>
    <property type="evidence" value="ECO:0007669"/>
    <property type="project" value="UniProtKB-SubCell"/>
</dbReference>
<evidence type="ECO:0000259" key="10">
    <source>
        <dbReference type="Pfam" id="PF13303"/>
    </source>
</evidence>
<feature type="transmembrane region" description="Helical" evidence="9">
    <location>
        <begin position="190"/>
        <end position="209"/>
    </location>
</feature>
<dbReference type="GeneID" id="24918811"/>
<feature type="transmembrane region" description="Helical" evidence="9">
    <location>
        <begin position="229"/>
        <end position="248"/>
    </location>
</feature>
<dbReference type="EMBL" id="FN668642">
    <property type="protein sequence ID" value="CBK21397.2"/>
    <property type="molecule type" value="Genomic_DNA"/>
</dbReference>
<feature type="transmembrane region" description="Helical" evidence="9">
    <location>
        <begin position="314"/>
        <end position="333"/>
    </location>
</feature>
<accession>D8M008</accession>
<name>D8M008_BLAHO</name>
<feature type="transmembrane region" description="Helical" evidence="9">
    <location>
        <begin position="166"/>
        <end position="183"/>
    </location>
</feature>